<keyword evidence="4" id="KW-1185">Reference proteome</keyword>
<feature type="compositionally biased region" description="Low complexity" evidence="1">
    <location>
        <begin position="63"/>
        <end position="74"/>
    </location>
</feature>
<evidence type="ECO:0000259" key="2">
    <source>
        <dbReference type="Pfam" id="PF25598"/>
    </source>
</evidence>
<name>A0A022QPP4_ERYGU</name>
<feature type="domain" description="U-box" evidence="2">
    <location>
        <begin position="182"/>
        <end position="336"/>
    </location>
</feature>
<dbReference type="STRING" id="4155.A0A022QPP4"/>
<dbReference type="Proteomes" id="UP000030748">
    <property type="component" value="Unassembled WGS sequence"/>
</dbReference>
<evidence type="ECO:0000313" key="3">
    <source>
        <dbReference type="EMBL" id="EYU29273.1"/>
    </source>
</evidence>
<dbReference type="SUPFAM" id="SSF48371">
    <property type="entry name" value="ARM repeat"/>
    <property type="match status" value="1"/>
</dbReference>
<dbReference type="eggNOG" id="ENOG502QS4X">
    <property type="taxonomic scope" value="Eukaryota"/>
</dbReference>
<accession>A0A022QPP4</accession>
<dbReference type="InterPro" id="IPR058678">
    <property type="entry name" value="ARM_PUB"/>
</dbReference>
<feature type="compositionally biased region" description="Pro residues" evidence="1">
    <location>
        <begin position="36"/>
        <end position="49"/>
    </location>
</feature>
<dbReference type="InterPro" id="IPR016024">
    <property type="entry name" value="ARM-type_fold"/>
</dbReference>
<gene>
    <name evidence="3" type="ORF">MIMGU_mgv1a021565mg</name>
</gene>
<organism evidence="3 4">
    <name type="scientific">Erythranthe guttata</name>
    <name type="common">Yellow monkey flower</name>
    <name type="synonym">Mimulus guttatus</name>
    <dbReference type="NCBI Taxonomy" id="4155"/>
    <lineage>
        <taxon>Eukaryota</taxon>
        <taxon>Viridiplantae</taxon>
        <taxon>Streptophyta</taxon>
        <taxon>Embryophyta</taxon>
        <taxon>Tracheophyta</taxon>
        <taxon>Spermatophyta</taxon>
        <taxon>Magnoliopsida</taxon>
        <taxon>eudicotyledons</taxon>
        <taxon>Gunneridae</taxon>
        <taxon>Pentapetalae</taxon>
        <taxon>asterids</taxon>
        <taxon>lamiids</taxon>
        <taxon>Lamiales</taxon>
        <taxon>Phrymaceae</taxon>
        <taxon>Erythranthe</taxon>
    </lineage>
</organism>
<dbReference type="AlphaFoldDB" id="A0A022QPP4"/>
<dbReference type="EMBL" id="KI631268">
    <property type="protein sequence ID" value="EYU29273.1"/>
    <property type="molecule type" value="Genomic_DNA"/>
</dbReference>
<proteinExistence type="predicted"/>
<dbReference type="PANTHER" id="PTHR47873:SF1">
    <property type="entry name" value="ARM REPEAT SUPERFAMILY PROTEIN"/>
    <property type="match status" value="1"/>
</dbReference>
<evidence type="ECO:0000256" key="1">
    <source>
        <dbReference type="SAM" id="MobiDB-lite"/>
    </source>
</evidence>
<dbReference type="InterPro" id="IPR011989">
    <property type="entry name" value="ARM-like"/>
</dbReference>
<evidence type="ECO:0000313" key="4">
    <source>
        <dbReference type="Proteomes" id="UP000030748"/>
    </source>
</evidence>
<dbReference type="Pfam" id="PF25598">
    <property type="entry name" value="ARM_PUB"/>
    <property type="match status" value="1"/>
</dbReference>
<dbReference type="Gene3D" id="1.25.10.10">
    <property type="entry name" value="Leucine-rich Repeat Variant"/>
    <property type="match status" value="1"/>
</dbReference>
<sequence length="345" mass="35966">MRTNQPKLKANPVRSPLFSCGFFRQCTQTVLSPTSSTPPPLPHAPPTPTPLTSQLMPPPPAESSSSSSSNTSQSFTQWRFPLSNSPLSSHHHSYSLPKSEPVSGPDPNLNKGDAGSAGSVSVSVSPPQLTSAGLEEIFRVAEVQFGSGSDAGRVVAVHLLERSLVPNPRSAVDGGCPCPAAVVGGVVACLREGVARKAASKVLLALCLVEMNRRAAVEAGAVTAVVEALTDAEIAVAERSLAALELLCTTAEGTAEVRAHALAVPMMVQVMGRMEGRGKEHAISVLAVIYGGLEEGVAVAPAEQVARAVMLALQGDCSARGRRKGAHLLKILQQNGRLDLSEEER</sequence>
<feature type="region of interest" description="Disordered" evidence="1">
    <location>
        <begin position="89"/>
        <end position="126"/>
    </location>
</feature>
<dbReference type="PANTHER" id="PTHR47873">
    <property type="entry name" value="ARM REPEAT SUPERFAMILY PROTEIN"/>
    <property type="match status" value="1"/>
</dbReference>
<feature type="region of interest" description="Disordered" evidence="1">
    <location>
        <begin position="31"/>
        <end position="75"/>
    </location>
</feature>
<reference evidence="3 4" key="1">
    <citation type="journal article" date="2013" name="Proc. Natl. Acad. Sci. U.S.A.">
        <title>Fine-scale variation in meiotic recombination in Mimulus inferred from population shotgun sequencing.</title>
        <authorList>
            <person name="Hellsten U."/>
            <person name="Wright K.M."/>
            <person name="Jenkins J."/>
            <person name="Shu S."/>
            <person name="Yuan Y."/>
            <person name="Wessler S.R."/>
            <person name="Schmutz J."/>
            <person name="Willis J.H."/>
            <person name="Rokhsar D.S."/>
        </authorList>
    </citation>
    <scope>NUCLEOTIDE SEQUENCE [LARGE SCALE GENOMIC DNA]</scope>
    <source>
        <strain evidence="4">cv. DUN x IM62</strain>
    </source>
</reference>
<feature type="compositionally biased region" description="Low complexity" evidence="1">
    <location>
        <begin position="89"/>
        <end position="99"/>
    </location>
</feature>
<protein>
    <recommendedName>
        <fullName evidence="2">U-box domain-containing protein</fullName>
    </recommendedName>
</protein>
<feature type="compositionally biased region" description="Low complexity" evidence="1">
    <location>
        <begin position="114"/>
        <end position="125"/>
    </location>
</feature>